<dbReference type="SUPFAM" id="SSF54106">
    <property type="entry name" value="LysM domain"/>
    <property type="match status" value="5"/>
</dbReference>
<keyword evidence="5" id="KW-0378">Hydrolase</keyword>
<protein>
    <submittedName>
        <fullName evidence="10">LysM peptidoglycan-binding domain-containing protein</fullName>
    </submittedName>
</protein>
<gene>
    <name evidence="10" type="ORF">ABC228_09430</name>
</gene>
<evidence type="ECO:0000259" key="8">
    <source>
        <dbReference type="PROSITE" id="PS51782"/>
    </source>
</evidence>
<dbReference type="SUPFAM" id="SSF54001">
    <property type="entry name" value="Cysteine proteinases"/>
    <property type="match status" value="1"/>
</dbReference>
<feature type="domain" description="LysM" evidence="8">
    <location>
        <begin position="274"/>
        <end position="317"/>
    </location>
</feature>
<evidence type="ECO:0000313" key="11">
    <source>
        <dbReference type="Proteomes" id="UP001444625"/>
    </source>
</evidence>
<name>A0ABU9XHA8_9BACI</name>
<dbReference type="Gene3D" id="3.10.350.10">
    <property type="entry name" value="LysM domain"/>
    <property type="match status" value="5"/>
</dbReference>
<organism evidence="10 11">
    <name type="scientific">Ornithinibacillus xuwenensis</name>
    <dbReference type="NCBI Taxonomy" id="3144668"/>
    <lineage>
        <taxon>Bacteria</taxon>
        <taxon>Bacillati</taxon>
        <taxon>Bacillota</taxon>
        <taxon>Bacilli</taxon>
        <taxon>Bacillales</taxon>
        <taxon>Bacillaceae</taxon>
        <taxon>Ornithinibacillus</taxon>
    </lineage>
</organism>
<keyword evidence="3" id="KW-0732">Signal</keyword>
<evidence type="ECO:0000256" key="6">
    <source>
        <dbReference type="ARBA" id="ARBA00022807"/>
    </source>
</evidence>
<feature type="domain" description="LysM" evidence="8">
    <location>
        <begin position="106"/>
        <end position="149"/>
    </location>
</feature>
<dbReference type="SUPFAM" id="SSF47090">
    <property type="entry name" value="PGBD-like"/>
    <property type="match status" value="1"/>
</dbReference>
<reference evidence="10 11" key="1">
    <citation type="submission" date="2024-05" db="EMBL/GenBank/DDBJ databases">
        <authorList>
            <person name="Haq I."/>
            <person name="Ullah Z."/>
            <person name="Ahmad R."/>
            <person name="Li M."/>
            <person name="Tong Y."/>
        </authorList>
    </citation>
    <scope>NUCLEOTIDE SEQUENCE [LARGE SCALE GENOMIC DNA]</scope>
    <source>
        <strain evidence="10 11">16A2E</strain>
    </source>
</reference>
<dbReference type="InterPro" id="IPR038765">
    <property type="entry name" value="Papain-like_cys_pep_sf"/>
</dbReference>
<dbReference type="SMART" id="SM00257">
    <property type="entry name" value="LysM"/>
    <property type="match status" value="5"/>
</dbReference>
<dbReference type="InterPro" id="IPR002477">
    <property type="entry name" value="Peptidoglycan-bd-like"/>
</dbReference>
<dbReference type="Gene3D" id="3.90.1720.10">
    <property type="entry name" value="endopeptidase domain like (from Nostoc punctiforme)"/>
    <property type="match status" value="1"/>
</dbReference>
<dbReference type="InterPro" id="IPR018392">
    <property type="entry name" value="LysM"/>
</dbReference>
<dbReference type="InterPro" id="IPR000064">
    <property type="entry name" value="NLP_P60_dom"/>
</dbReference>
<feature type="domain" description="LysM" evidence="8">
    <location>
        <begin position="152"/>
        <end position="195"/>
    </location>
</feature>
<evidence type="ECO:0000256" key="5">
    <source>
        <dbReference type="ARBA" id="ARBA00022801"/>
    </source>
</evidence>
<sequence length="577" mass="63387">MYRYYRHELRKTDNGDSYELYIYLDDHRMEFANELGTKPEENTGFVTSVKQMVKENYPRIKVSVVKVVIGGLAITSFPLIGGNISTAKAEEVKQPVATQVADSSSIYYQVSVGDTLWGISNKFHTTVANLKQANHLTSDALRLQQKLIIPQAFHTIEKGDYLSVLAREYDVTVDAIKAANGMTSDLVSLGQVLTIPTIIQGITTTNDAPIESNYTVVAGDSLWGIANRYNTTVTALKLINNLTSDTLRIGQMLRIPSGNAVADTSEEQVPAANMEYKVVAGDSLWSIAQRYGVHVDAIRSSNNLDSDNLRIGQKLIISKEESSTVSPSQTVVNSSHTVTSGDTLYSIAKRYNVTVEQLKSANQLTSNTISLGQVLKIPSKVETVNESLEDNTNTNATLQTIQRKLQILGYYAVPTITGSYDNATTAAIKDFQADYGLSITGKTDTATNMAIEHAVVKRELVKDTRNYLGVPYQWGGTSPSGFDCSGFVYYMFTKHGVNMERNTSSGLYTQGKAIATNNLQPGDLVFYSINASGSITHVGFYIGDNQWISATNSKGIAIYTMDNPYWSKYYVGAKRVY</sequence>
<keyword evidence="6" id="KW-0788">Thiol protease</keyword>
<feature type="domain" description="LysM" evidence="8">
    <location>
        <begin position="212"/>
        <end position="255"/>
    </location>
</feature>
<dbReference type="PANTHER" id="PTHR33734:SF22">
    <property type="entry name" value="MEMBRANE-BOUND LYTIC MUREIN TRANSGLYCOSYLASE D"/>
    <property type="match status" value="1"/>
</dbReference>
<evidence type="ECO:0000256" key="2">
    <source>
        <dbReference type="ARBA" id="ARBA00022670"/>
    </source>
</evidence>
<dbReference type="Gene3D" id="1.10.101.10">
    <property type="entry name" value="PGBD-like superfamily/PGBD"/>
    <property type="match status" value="1"/>
</dbReference>
<keyword evidence="2" id="KW-0645">Protease</keyword>
<dbReference type="PANTHER" id="PTHR33734">
    <property type="entry name" value="LYSM DOMAIN-CONTAINING GPI-ANCHORED PROTEIN 2"/>
    <property type="match status" value="1"/>
</dbReference>
<dbReference type="Proteomes" id="UP001444625">
    <property type="component" value="Unassembled WGS sequence"/>
</dbReference>
<dbReference type="Pfam" id="PF01471">
    <property type="entry name" value="PG_binding_1"/>
    <property type="match status" value="1"/>
</dbReference>
<dbReference type="RefSeq" id="WP_345824886.1">
    <property type="nucleotide sequence ID" value="NZ_JBDIML010000003.1"/>
</dbReference>
<feature type="domain" description="NlpC/P60" evidence="9">
    <location>
        <begin position="454"/>
        <end position="577"/>
    </location>
</feature>
<dbReference type="PROSITE" id="PS51782">
    <property type="entry name" value="LYSM"/>
    <property type="match status" value="5"/>
</dbReference>
<dbReference type="EMBL" id="JBDIML010000003">
    <property type="protein sequence ID" value="MEN2767410.1"/>
    <property type="molecule type" value="Genomic_DNA"/>
</dbReference>
<evidence type="ECO:0000256" key="7">
    <source>
        <dbReference type="ARBA" id="ARBA00023316"/>
    </source>
</evidence>
<dbReference type="Pfam" id="PF00877">
    <property type="entry name" value="NLPC_P60"/>
    <property type="match status" value="1"/>
</dbReference>
<comment type="caution">
    <text evidence="10">The sequence shown here is derived from an EMBL/GenBank/DDBJ whole genome shotgun (WGS) entry which is preliminary data.</text>
</comment>
<feature type="domain" description="LysM" evidence="8">
    <location>
        <begin position="334"/>
        <end position="377"/>
    </location>
</feature>
<dbReference type="PROSITE" id="PS51935">
    <property type="entry name" value="NLPC_P60"/>
    <property type="match status" value="1"/>
</dbReference>
<keyword evidence="4" id="KW-0677">Repeat</keyword>
<evidence type="ECO:0000259" key="9">
    <source>
        <dbReference type="PROSITE" id="PS51935"/>
    </source>
</evidence>
<evidence type="ECO:0000256" key="3">
    <source>
        <dbReference type="ARBA" id="ARBA00022729"/>
    </source>
</evidence>
<keyword evidence="11" id="KW-1185">Reference proteome</keyword>
<comment type="similarity">
    <text evidence="1">Belongs to the peptidase C40 family.</text>
</comment>
<evidence type="ECO:0000313" key="10">
    <source>
        <dbReference type="EMBL" id="MEN2767410.1"/>
    </source>
</evidence>
<dbReference type="InterPro" id="IPR036779">
    <property type="entry name" value="LysM_dom_sf"/>
</dbReference>
<dbReference type="Pfam" id="PF01476">
    <property type="entry name" value="LysM"/>
    <property type="match status" value="5"/>
</dbReference>
<accession>A0ABU9XHA8</accession>
<keyword evidence="7" id="KW-0961">Cell wall biogenesis/degradation</keyword>
<evidence type="ECO:0000256" key="1">
    <source>
        <dbReference type="ARBA" id="ARBA00007074"/>
    </source>
</evidence>
<evidence type="ECO:0000256" key="4">
    <source>
        <dbReference type="ARBA" id="ARBA00022737"/>
    </source>
</evidence>
<dbReference type="InterPro" id="IPR036366">
    <property type="entry name" value="PGBDSf"/>
</dbReference>
<dbReference type="CDD" id="cd00118">
    <property type="entry name" value="LysM"/>
    <property type="match status" value="5"/>
</dbReference>
<dbReference type="InterPro" id="IPR036365">
    <property type="entry name" value="PGBD-like_sf"/>
</dbReference>
<proteinExistence type="inferred from homology"/>